<dbReference type="SUPFAM" id="SSF51735">
    <property type="entry name" value="NAD(P)-binding Rossmann-fold domains"/>
    <property type="match status" value="1"/>
</dbReference>
<evidence type="ECO:0000313" key="2">
    <source>
        <dbReference type="EMBL" id="SNR28419.1"/>
    </source>
</evidence>
<dbReference type="PANTHER" id="PTHR43162">
    <property type="match status" value="1"/>
</dbReference>
<feature type="domain" description="NAD(P)-binding" evidence="1">
    <location>
        <begin position="7"/>
        <end position="166"/>
    </location>
</feature>
<sequence length="267" mass="28279">MVILVTGATGNVGRMVVDELLALGATSVRALTADPERAALPPGVEVVRGHFGRLATVSDALAGVERMYLAPHPPSAAAVSRLAADHGVRHIVDMSGPKGAHWQAVEDGVEASGVPFTHLEPGEFMANGLLWAPQIQAGDLVRDAYPEVVNAPIAQEDIAAVAARVLLSDGHVGESYELTGPVALSRRRKVSEIGAGLGRTLRYVELTGDAARAHFTSAMGDYGAWYLEGLAALESSPQQATSTVFDLLGRPAMSYREWASRHPDQFR</sequence>
<dbReference type="Gene3D" id="3.90.25.10">
    <property type="entry name" value="UDP-galactose 4-epimerase, domain 1"/>
    <property type="match status" value="1"/>
</dbReference>
<dbReference type="OrthoDB" id="116343at2"/>
<proteinExistence type="predicted"/>
<dbReference type="RefSeq" id="WP_089291312.1">
    <property type="nucleotide sequence ID" value="NZ_BOMU01000006.1"/>
</dbReference>
<dbReference type="InterPro" id="IPR051604">
    <property type="entry name" value="Ergot_Alk_Oxidoreductase"/>
</dbReference>
<keyword evidence="3" id="KW-1185">Reference proteome</keyword>
<dbReference type="PANTHER" id="PTHR43162:SF1">
    <property type="entry name" value="PRESTALK A DIFFERENTIATION PROTEIN A"/>
    <property type="match status" value="1"/>
</dbReference>
<dbReference type="Proteomes" id="UP000198415">
    <property type="component" value="Unassembled WGS sequence"/>
</dbReference>
<name>A0A238V4H2_9ACTN</name>
<dbReference type="EMBL" id="FZNR01000001">
    <property type="protein sequence ID" value="SNR28419.1"/>
    <property type="molecule type" value="Genomic_DNA"/>
</dbReference>
<evidence type="ECO:0000259" key="1">
    <source>
        <dbReference type="Pfam" id="PF13460"/>
    </source>
</evidence>
<dbReference type="InterPro" id="IPR016040">
    <property type="entry name" value="NAD(P)-bd_dom"/>
</dbReference>
<dbReference type="InterPro" id="IPR036291">
    <property type="entry name" value="NAD(P)-bd_dom_sf"/>
</dbReference>
<organism evidence="2 3">
    <name type="scientific">Actinoplanes regularis</name>
    <dbReference type="NCBI Taxonomy" id="52697"/>
    <lineage>
        <taxon>Bacteria</taxon>
        <taxon>Bacillati</taxon>
        <taxon>Actinomycetota</taxon>
        <taxon>Actinomycetes</taxon>
        <taxon>Micromonosporales</taxon>
        <taxon>Micromonosporaceae</taxon>
        <taxon>Actinoplanes</taxon>
    </lineage>
</organism>
<dbReference type="Pfam" id="PF13460">
    <property type="entry name" value="NAD_binding_10"/>
    <property type="match status" value="1"/>
</dbReference>
<dbReference type="Gene3D" id="3.40.50.720">
    <property type="entry name" value="NAD(P)-binding Rossmann-like Domain"/>
    <property type="match status" value="1"/>
</dbReference>
<evidence type="ECO:0000313" key="3">
    <source>
        <dbReference type="Proteomes" id="UP000198415"/>
    </source>
</evidence>
<protein>
    <submittedName>
        <fullName evidence="2">Uncharacterized conserved protein YbjT, contains NAD(P)-binding and DUF2867 domains</fullName>
    </submittedName>
</protein>
<gene>
    <name evidence="2" type="ORF">SAMN06264365_101552</name>
</gene>
<reference evidence="2 3" key="1">
    <citation type="submission" date="2017-06" db="EMBL/GenBank/DDBJ databases">
        <authorList>
            <person name="Kim H.J."/>
            <person name="Triplett B.A."/>
        </authorList>
    </citation>
    <scope>NUCLEOTIDE SEQUENCE [LARGE SCALE GENOMIC DNA]</scope>
    <source>
        <strain evidence="2 3">DSM 43151</strain>
    </source>
</reference>
<accession>A0A238V4H2</accession>
<dbReference type="AlphaFoldDB" id="A0A238V4H2"/>